<dbReference type="Proteomes" id="UP001295469">
    <property type="component" value="Chromosome A03"/>
</dbReference>
<name>A0A816VIV8_BRANA</name>
<gene>
    <name evidence="1" type="ORF">DARMORV10_A03P13620.1</name>
</gene>
<proteinExistence type="predicted"/>
<dbReference type="EMBL" id="HG994357">
    <property type="protein sequence ID" value="CAF2121445.1"/>
    <property type="molecule type" value="Genomic_DNA"/>
</dbReference>
<dbReference type="PANTHER" id="PTHR27003:SF318">
    <property type="entry name" value="OS03G0124200 PROTEIN"/>
    <property type="match status" value="1"/>
</dbReference>
<dbReference type="InterPro" id="IPR045272">
    <property type="entry name" value="ANXUR1/2-like"/>
</dbReference>
<protein>
    <submittedName>
        <fullName evidence="1">(rape) hypothetical protein</fullName>
    </submittedName>
</protein>
<organism evidence="1">
    <name type="scientific">Brassica napus</name>
    <name type="common">Rape</name>
    <dbReference type="NCBI Taxonomy" id="3708"/>
    <lineage>
        <taxon>Eukaryota</taxon>
        <taxon>Viridiplantae</taxon>
        <taxon>Streptophyta</taxon>
        <taxon>Embryophyta</taxon>
        <taxon>Tracheophyta</taxon>
        <taxon>Spermatophyta</taxon>
        <taxon>Magnoliopsida</taxon>
        <taxon>eudicotyledons</taxon>
        <taxon>Gunneridae</taxon>
        <taxon>Pentapetalae</taxon>
        <taxon>rosids</taxon>
        <taxon>malvids</taxon>
        <taxon>Brassicales</taxon>
        <taxon>Brassicaceae</taxon>
        <taxon>Brassiceae</taxon>
        <taxon>Brassica</taxon>
    </lineage>
</organism>
<accession>A0A816VIV8</accession>
<dbReference type="PANTHER" id="PTHR27003">
    <property type="entry name" value="OS07G0166700 PROTEIN"/>
    <property type="match status" value="1"/>
</dbReference>
<evidence type="ECO:0000313" key="1">
    <source>
        <dbReference type="EMBL" id="CAF2121445.1"/>
    </source>
</evidence>
<dbReference type="Gene3D" id="1.10.510.10">
    <property type="entry name" value="Transferase(Phosphotransferase) domain 1"/>
    <property type="match status" value="1"/>
</dbReference>
<dbReference type="GO" id="GO:0004714">
    <property type="term" value="F:transmembrane receptor protein tyrosine kinase activity"/>
    <property type="evidence" value="ECO:0007669"/>
    <property type="project" value="InterPro"/>
</dbReference>
<dbReference type="AlphaFoldDB" id="A0A816VIV8"/>
<sequence>MFIFFVNTIPTRQIHVTNLRPAVDPLLVREQVNLAEWTIEWQKKGMLDQMVYPNIADQIKPCSLKKFAETAEKCCADYGVDRPTIGDVLWILEHVLQLQEFGPMDKH</sequence>
<reference evidence="1" key="1">
    <citation type="submission" date="2021-01" db="EMBL/GenBank/DDBJ databases">
        <authorList>
            <consortium name="Genoscope - CEA"/>
            <person name="William W."/>
        </authorList>
    </citation>
    <scope>NUCLEOTIDE SEQUENCE</scope>
</reference>